<dbReference type="KEGG" id="amol:AMOL_1366"/>
<dbReference type="PROSITE" id="PS50887">
    <property type="entry name" value="GGDEF"/>
    <property type="match status" value="1"/>
</dbReference>
<dbReference type="Proteomes" id="UP000221222">
    <property type="component" value="Unassembled WGS sequence"/>
</dbReference>
<reference evidence="2 5" key="2">
    <citation type="submission" date="2018-08" db="EMBL/GenBank/DDBJ databases">
        <title>Complete genome of the Arcobacter molluscorum type strain LMG 25693.</title>
        <authorList>
            <person name="Miller W.G."/>
            <person name="Yee E."/>
            <person name="Bono J.L."/>
        </authorList>
    </citation>
    <scope>NUCLEOTIDE SEQUENCE [LARGE SCALE GENOMIC DNA]</scope>
    <source>
        <strain evidence="2 5">CECT 7696</strain>
    </source>
</reference>
<dbReference type="EMBL" id="CP032098">
    <property type="protein sequence ID" value="AXX92341.1"/>
    <property type="molecule type" value="Genomic_DNA"/>
</dbReference>
<feature type="domain" description="GGDEF" evidence="1">
    <location>
        <begin position="173"/>
        <end position="310"/>
    </location>
</feature>
<dbReference type="InterPro" id="IPR043128">
    <property type="entry name" value="Rev_trsase/Diguanyl_cyclase"/>
</dbReference>
<evidence type="ECO:0000313" key="3">
    <source>
        <dbReference type="EMBL" id="PHO18208.1"/>
    </source>
</evidence>
<evidence type="ECO:0000313" key="2">
    <source>
        <dbReference type="EMBL" id="AXX92341.1"/>
    </source>
</evidence>
<dbReference type="CDD" id="cd01949">
    <property type="entry name" value="GGDEF"/>
    <property type="match status" value="1"/>
</dbReference>
<dbReference type="InterPro" id="IPR029787">
    <property type="entry name" value="Nucleotide_cyclase"/>
</dbReference>
<evidence type="ECO:0000313" key="5">
    <source>
        <dbReference type="Proteomes" id="UP000262712"/>
    </source>
</evidence>
<dbReference type="Proteomes" id="UP000262712">
    <property type="component" value="Chromosome"/>
</dbReference>
<protein>
    <submittedName>
        <fullName evidence="2">Diguanylate cyclase</fullName>
    </submittedName>
    <submittedName>
        <fullName evidence="3">GGDEF domain-containing protein</fullName>
    </submittedName>
</protein>
<dbReference type="Gene3D" id="3.30.70.270">
    <property type="match status" value="1"/>
</dbReference>
<keyword evidence="4" id="KW-1185">Reference proteome</keyword>
<dbReference type="Pfam" id="PF00990">
    <property type="entry name" value="GGDEF"/>
    <property type="match status" value="1"/>
</dbReference>
<organism evidence="3 4">
    <name type="scientific">Malaciobacter molluscorum LMG 25693</name>
    <dbReference type="NCBI Taxonomy" id="870501"/>
    <lineage>
        <taxon>Bacteria</taxon>
        <taxon>Pseudomonadati</taxon>
        <taxon>Campylobacterota</taxon>
        <taxon>Epsilonproteobacteria</taxon>
        <taxon>Campylobacterales</taxon>
        <taxon>Arcobacteraceae</taxon>
        <taxon>Malaciobacter</taxon>
    </lineage>
</organism>
<accession>A0A2G1DI76</accession>
<dbReference type="SUPFAM" id="SSF55073">
    <property type="entry name" value="Nucleotide cyclase"/>
    <property type="match status" value="1"/>
</dbReference>
<evidence type="ECO:0000259" key="1">
    <source>
        <dbReference type="PROSITE" id="PS50887"/>
    </source>
</evidence>
<dbReference type="EMBL" id="NXFY01000008">
    <property type="protein sequence ID" value="PHO18208.1"/>
    <property type="molecule type" value="Genomic_DNA"/>
</dbReference>
<evidence type="ECO:0000313" key="4">
    <source>
        <dbReference type="Proteomes" id="UP000221222"/>
    </source>
</evidence>
<proteinExistence type="predicted"/>
<dbReference type="SMART" id="SM00267">
    <property type="entry name" value="GGDEF"/>
    <property type="match status" value="1"/>
</dbReference>
<reference evidence="3 4" key="1">
    <citation type="submission" date="2017-09" db="EMBL/GenBank/DDBJ databases">
        <title>Arcobacter canalis sp. nov., a new species isolated from a water canal contaminated with urban sewage.</title>
        <authorList>
            <person name="Perez-Cataluna A."/>
            <person name="Salas-Masso N."/>
            <person name="Figueras M.J."/>
        </authorList>
    </citation>
    <scope>NUCLEOTIDE SEQUENCE [LARGE SCALE GENOMIC DNA]</scope>
    <source>
        <strain evidence="3 4">F98-3</strain>
    </source>
</reference>
<gene>
    <name evidence="2" type="ORF">AMOL_1366</name>
    <name evidence="3" type="ORF">CPU12_07010</name>
</gene>
<dbReference type="InterPro" id="IPR000160">
    <property type="entry name" value="GGDEF_dom"/>
</dbReference>
<dbReference type="PANTHER" id="PTHR46663">
    <property type="entry name" value="DIGUANYLATE CYCLASE DGCT-RELATED"/>
    <property type="match status" value="1"/>
</dbReference>
<sequence length="319" mass="37271">MSNTMINSFKQALEEKQKNLSSSELSINNDKRLIKIFSDSLKYLAISLKNSYEINIIDISFFNKKNKYSDYIYKSENNTNSNLLIDYKISLSHNIEIIYEITANDRKHYKKLKNNYEILITTFDIISQTLYNKYLEECIKQLSLKDQITGLYNRKYLELYLDKILSLSKRENKKIAFLKIGIDKFKAVIDEFDYKIGDKVLISLSNLLKNIVRKSDIVVKIDSDEFLVVLQNIGNEENAKMLAQKIIESFAEKPIIVNNETTQTLFKTICIGISLFPDNADTIEEILRTSDNALYEAKNQGRSRFFLYNDRKMHTIDLF</sequence>
<dbReference type="RefSeq" id="WP_099342384.1">
    <property type="nucleotide sequence ID" value="NZ_CP032098.1"/>
</dbReference>
<dbReference type="NCBIfam" id="TIGR00254">
    <property type="entry name" value="GGDEF"/>
    <property type="match status" value="1"/>
</dbReference>
<dbReference type="PANTHER" id="PTHR46663:SF2">
    <property type="entry name" value="GGDEF DOMAIN-CONTAINING PROTEIN"/>
    <property type="match status" value="1"/>
</dbReference>
<dbReference type="AlphaFoldDB" id="A0A2G1DI76"/>
<dbReference type="InterPro" id="IPR052163">
    <property type="entry name" value="DGC-Regulatory_Protein"/>
</dbReference>
<name>A0A2G1DI76_9BACT</name>